<feature type="transmembrane region" description="Helical" evidence="5">
    <location>
        <begin position="222"/>
        <end position="241"/>
    </location>
</feature>
<accession>T1FI65</accession>
<dbReference type="EnsemblMetazoa" id="HelroT182427">
    <property type="protein sequence ID" value="HelroP182427"/>
    <property type="gene ID" value="HelroG182427"/>
</dbReference>
<evidence type="ECO:0000256" key="3">
    <source>
        <dbReference type="ARBA" id="ARBA00022989"/>
    </source>
</evidence>
<dbReference type="STRING" id="6412.T1FI65"/>
<dbReference type="PANTHER" id="PTHR22950">
    <property type="entry name" value="AMINO ACID TRANSPORTER"/>
    <property type="match status" value="1"/>
</dbReference>
<reference evidence="9" key="1">
    <citation type="submission" date="2012-12" db="EMBL/GenBank/DDBJ databases">
        <authorList>
            <person name="Hellsten U."/>
            <person name="Grimwood J."/>
            <person name="Chapman J.A."/>
            <person name="Shapiro H."/>
            <person name="Aerts A."/>
            <person name="Otillar R.P."/>
            <person name="Terry A.Y."/>
            <person name="Boore J.L."/>
            <person name="Simakov O."/>
            <person name="Marletaz F."/>
            <person name="Cho S.-J."/>
            <person name="Edsinger-Gonzales E."/>
            <person name="Havlak P."/>
            <person name="Kuo D.-H."/>
            <person name="Larsson T."/>
            <person name="Lv J."/>
            <person name="Arendt D."/>
            <person name="Savage R."/>
            <person name="Osoegawa K."/>
            <person name="de Jong P."/>
            <person name="Lindberg D.R."/>
            <person name="Seaver E.C."/>
            <person name="Weisblat D.A."/>
            <person name="Putnam N.H."/>
            <person name="Grigoriev I.V."/>
            <person name="Rokhsar D.S."/>
        </authorList>
    </citation>
    <scope>NUCLEOTIDE SEQUENCE</scope>
</reference>
<dbReference type="KEGG" id="hro:HELRODRAFT_182427"/>
<name>T1FI65_HELRO</name>
<evidence type="ECO:0000313" key="7">
    <source>
        <dbReference type="EMBL" id="ESN90956.1"/>
    </source>
</evidence>
<feature type="transmembrane region" description="Helical" evidence="5">
    <location>
        <begin position="70"/>
        <end position="89"/>
    </location>
</feature>
<dbReference type="GO" id="GO:0003333">
    <property type="term" value="P:amino acid transmembrane transport"/>
    <property type="evidence" value="ECO:0000318"/>
    <property type="project" value="GO_Central"/>
</dbReference>
<evidence type="ECO:0000256" key="5">
    <source>
        <dbReference type="SAM" id="Phobius"/>
    </source>
</evidence>
<dbReference type="InterPro" id="IPR013057">
    <property type="entry name" value="AA_transpt_TM"/>
</dbReference>
<proteinExistence type="predicted"/>
<dbReference type="RefSeq" id="XP_009030939.1">
    <property type="nucleotide sequence ID" value="XM_009032691.1"/>
</dbReference>
<dbReference type="OrthoDB" id="1684102at2759"/>
<reference evidence="8" key="3">
    <citation type="submission" date="2015-06" db="UniProtKB">
        <authorList>
            <consortium name="EnsemblMetazoa"/>
        </authorList>
    </citation>
    <scope>IDENTIFICATION</scope>
</reference>
<gene>
    <name evidence="8" type="primary">20208514</name>
    <name evidence="7" type="ORF">HELRODRAFT_182427</name>
</gene>
<feature type="transmembrane region" description="Helical" evidence="5">
    <location>
        <begin position="405"/>
        <end position="431"/>
    </location>
</feature>
<dbReference type="OMA" id="QEFDNEP"/>
<feature type="transmembrane region" description="Helical" evidence="5">
    <location>
        <begin position="95"/>
        <end position="116"/>
    </location>
</feature>
<feature type="transmembrane region" description="Helical" evidence="5">
    <location>
        <begin position="261"/>
        <end position="279"/>
    </location>
</feature>
<organism evidence="8 9">
    <name type="scientific">Helobdella robusta</name>
    <name type="common">Californian leech</name>
    <dbReference type="NCBI Taxonomy" id="6412"/>
    <lineage>
        <taxon>Eukaryota</taxon>
        <taxon>Metazoa</taxon>
        <taxon>Spiralia</taxon>
        <taxon>Lophotrochozoa</taxon>
        <taxon>Annelida</taxon>
        <taxon>Clitellata</taxon>
        <taxon>Hirudinea</taxon>
        <taxon>Rhynchobdellida</taxon>
        <taxon>Glossiphoniidae</taxon>
        <taxon>Helobdella</taxon>
    </lineage>
</organism>
<dbReference type="InParanoid" id="T1FI65"/>
<evidence type="ECO:0000313" key="8">
    <source>
        <dbReference type="EnsemblMetazoa" id="HelroP182427"/>
    </source>
</evidence>
<dbReference type="FunCoup" id="T1FI65">
    <property type="interactions" value="244"/>
</dbReference>
<feature type="transmembrane region" description="Helical" evidence="5">
    <location>
        <begin position="157"/>
        <end position="178"/>
    </location>
</feature>
<keyword evidence="3 5" id="KW-1133">Transmembrane helix</keyword>
<feature type="transmembrane region" description="Helical" evidence="5">
    <location>
        <begin position="437"/>
        <end position="454"/>
    </location>
</feature>
<keyword evidence="4 5" id="KW-0472">Membrane</keyword>
<feature type="transmembrane region" description="Helical" evidence="5">
    <location>
        <begin position="359"/>
        <end position="384"/>
    </location>
</feature>
<dbReference type="Pfam" id="PF01490">
    <property type="entry name" value="Aa_trans"/>
    <property type="match status" value="1"/>
</dbReference>
<dbReference type="EMBL" id="KB097736">
    <property type="protein sequence ID" value="ESN90956.1"/>
    <property type="molecule type" value="Genomic_DNA"/>
</dbReference>
<dbReference type="GO" id="GO:0005774">
    <property type="term" value="C:vacuolar membrane"/>
    <property type="evidence" value="ECO:0000318"/>
    <property type="project" value="GO_Central"/>
</dbReference>
<keyword evidence="9" id="KW-1185">Reference proteome</keyword>
<dbReference type="PANTHER" id="PTHR22950:SF349">
    <property type="entry name" value="AMINO ACID TRANSPORTER TRANSMEMBRANE DOMAIN-CONTAINING PROTEIN"/>
    <property type="match status" value="1"/>
</dbReference>
<dbReference type="HOGENOM" id="CLU_009646_0_1_1"/>
<comment type="subcellular location">
    <subcellularLocation>
        <location evidence="1">Membrane</location>
        <topology evidence="1">Multi-pass membrane protein</topology>
    </subcellularLocation>
</comment>
<evidence type="ECO:0000313" key="9">
    <source>
        <dbReference type="Proteomes" id="UP000015101"/>
    </source>
</evidence>
<dbReference type="eggNOG" id="KOG1304">
    <property type="taxonomic scope" value="Eukaryota"/>
</dbReference>
<keyword evidence="2 5" id="KW-0812">Transmembrane</keyword>
<evidence type="ECO:0000259" key="6">
    <source>
        <dbReference type="Pfam" id="PF01490"/>
    </source>
</evidence>
<evidence type="ECO:0000256" key="1">
    <source>
        <dbReference type="ARBA" id="ARBA00004141"/>
    </source>
</evidence>
<feature type="domain" description="Amino acid transporter transmembrane" evidence="6">
    <location>
        <begin position="63"/>
        <end position="449"/>
    </location>
</feature>
<dbReference type="AlphaFoldDB" id="T1FI65"/>
<dbReference type="EMBL" id="AMQM01008194">
    <property type="status" value="NOT_ANNOTATED_CDS"/>
    <property type="molecule type" value="Genomic_DNA"/>
</dbReference>
<dbReference type="CTD" id="20208514"/>
<feature type="transmembrane region" description="Helical" evidence="5">
    <location>
        <begin position="291"/>
        <end position="311"/>
    </location>
</feature>
<feature type="transmembrane region" description="Helical" evidence="5">
    <location>
        <begin position="475"/>
        <end position="496"/>
    </location>
</feature>
<sequence length="502" mass="56622">MIENSNSEVSTSGNKNETALIKDNYDGSNYDECDNYDGVDDDKNIQSRNIEIIERLDDDEIKKLSYFQSLMNFVKACIGTGVFALPIAFKYGGLWISFVYLAFFGLVTTHAMHLLIKSSRFVSQKANRSGMNYGQVVEEVCLLGPQPIRNISKHLKIFTYFILCLTQFGFSASYIVFVAYNVQVVVEEYLPSMQCSTLIYHSIIALFLIPTLCITHLKTLSFFSLVANILIALSLGVVLYSCFVGMPPVDSRQAYGSWKDFPRFFSIASFAFDGTAMIIPTENHIKNPKSLDGTFGIINIAMLFVTISYLGKVHFISCISFQHLAQLIGFFGFLKYGEAVKSSVTLNLPNTIFYNVVRLLLALSIFMSYAIPFYIPINFIWSILQPKLTDRAFFHKFGEYFLKMFFHVIIFAFVVAVPHLESIIALIGALFNTPLAIALPALLDIILCHFLRSYESLPPIRRPLWLKLKIFKNCFIVFLGTAGTVVGTLVTVVRIVRVSINF</sequence>
<dbReference type="GO" id="GO:0015179">
    <property type="term" value="F:L-amino acid transmembrane transporter activity"/>
    <property type="evidence" value="ECO:0000318"/>
    <property type="project" value="GO_Central"/>
</dbReference>
<dbReference type="Proteomes" id="UP000015101">
    <property type="component" value="Unassembled WGS sequence"/>
</dbReference>
<evidence type="ECO:0000256" key="2">
    <source>
        <dbReference type="ARBA" id="ARBA00022692"/>
    </source>
</evidence>
<reference evidence="7 9" key="2">
    <citation type="journal article" date="2013" name="Nature">
        <title>Insights into bilaterian evolution from three spiralian genomes.</title>
        <authorList>
            <person name="Simakov O."/>
            <person name="Marletaz F."/>
            <person name="Cho S.J."/>
            <person name="Edsinger-Gonzales E."/>
            <person name="Havlak P."/>
            <person name="Hellsten U."/>
            <person name="Kuo D.H."/>
            <person name="Larsson T."/>
            <person name="Lv J."/>
            <person name="Arendt D."/>
            <person name="Savage R."/>
            <person name="Osoegawa K."/>
            <person name="de Jong P."/>
            <person name="Grimwood J."/>
            <person name="Chapman J.A."/>
            <person name="Shapiro H."/>
            <person name="Aerts A."/>
            <person name="Otillar R.P."/>
            <person name="Terry A.Y."/>
            <person name="Boore J.L."/>
            <person name="Grigoriev I.V."/>
            <person name="Lindberg D.R."/>
            <person name="Seaver E.C."/>
            <person name="Weisblat D.A."/>
            <person name="Putnam N.H."/>
            <person name="Rokhsar D.S."/>
        </authorList>
    </citation>
    <scope>NUCLEOTIDE SEQUENCE</scope>
</reference>
<feature type="transmembrane region" description="Helical" evidence="5">
    <location>
        <begin position="198"/>
        <end position="215"/>
    </location>
</feature>
<dbReference type="GeneID" id="20208514"/>
<evidence type="ECO:0000256" key="4">
    <source>
        <dbReference type="ARBA" id="ARBA00023136"/>
    </source>
</evidence>
<protein>
    <recommendedName>
        <fullName evidence="6">Amino acid transporter transmembrane domain-containing protein</fullName>
    </recommendedName>
</protein>